<keyword evidence="1" id="KW-1133">Transmembrane helix</keyword>
<dbReference type="EMBL" id="BMAR01000022">
    <property type="protein sequence ID" value="GFR48129.1"/>
    <property type="molecule type" value="Genomic_DNA"/>
</dbReference>
<feature type="chain" id="PRO_5042048468" evidence="2">
    <location>
        <begin position="31"/>
        <end position="229"/>
    </location>
</feature>
<evidence type="ECO:0000256" key="1">
    <source>
        <dbReference type="SAM" id="Phobius"/>
    </source>
</evidence>
<keyword evidence="2" id="KW-0732">Signal</keyword>
<accession>A0AAD3DW30</accession>
<dbReference type="AlphaFoldDB" id="A0AAD3DW30"/>
<protein>
    <submittedName>
        <fullName evidence="3">Uncharacterized protein</fullName>
    </submittedName>
</protein>
<feature type="signal peptide" evidence="2">
    <location>
        <begin position="1"/>
        <end position="30"/>
    </location>
</feature>
<name>A0AAD3DW30_9CHLO</name>
<reference evidence="3 4" key="1">
    <citation type="journal article" date="2021" name="Sci. Rep.">
        <title>Genome sequencing of the multicellular alga Astrephomene provides insights into convergent evolution of germ-soma differentiation.</title>
        <authorList>
            <person name="Yamashita S."/>
            <person name="Yamamoto K."/>
            <person name="Matsuzaki R."/>
            <person name="Suzuki S."/>
            <person name="Yamaguchi H."/>
            <person name="Hirooka S."/>
            <person name="Minakuchi Y."/>
            <person name="Miyagishima S."/>
            <person name="Kawachi M."/>
            <person name="Toyoda A."/>
            <person name="Nozaki H."/>
        </authorList>
    </citation>
    <scope>NUCLEOTIDE SEQUENCE [LARGE SCALE GENOMIC DNA]</scope>
    <source>
        <strain evidence="3 4">NIES-4017</strain>
    </source>
</reference>
<keyword evidence="4" id="KW-1185">Reference proteome</keyword>
<evidence type="ECO:0000313" key="3">
    <source>
        <dbReference type="EMBL" id="GFR48129.1"/>
    </source>
</evidence>
<sequence length="229" mass="25617">MAPRVSAFERFTAGLLAIVALTCYQQLAMPYCLPQPHAWPNTLPHHSYAISDYPCNGSGLSRMLYILWRAPWVLWDIVRVQRDEIWLPVGVLAMFVRFIGAMVLPAGIYSQVVAPVTAYISRATNTVYHVLKGPSYKPTYIAVASLFSKHAPFEVVTFLSLLGVWRPNMRLELLYCGWCAASLALLVHWYTPSGLLPPATSASGQVLSRLLVALANVWLERVVCGRRER</sequence>
<organism evidence="3 4">
    <name type="scientific">Astrephomene gubernaculifera</name>
    <dbReference type="NCBI Taxonomy" id="47775"/>
    <lineage>
        <taxon>Eukaryota</taxon>
        <taxon>Viridiplantae</taxon>
        <taxon>Chlorophyta</taxon>
        <taxon>core chlorophytes</taxon>
        <taxon>Chlorophyceae</taxon>
        <taxon>CS clade</taxon>
        <taxon>Chlamydomonadales</taxon>
        <taxon>Astrephomenaceae</taxon>
        <taxon>Astrephomene</taxon>
    </lineage>
</organism>
<feature type="non-terminal residue" evidence="3">
    <location>
        <position position="1"/>
    </location>
</feature>
<gene>
    <name evidence="3" type="ORF">Agub_g9956</name>
</gene>
<keyword evidence="1" id="KW-0812">Transmembrane</keyword>
<keyword evidence="1" id="KW-0472">Membrane</keyword>
<feature type="transmembrane region" description="Helical" evidence="1">
    <location>
        <begin position="85"/>
        <end position="109"/>
    </location>
</feature>
<proteinExistence type="predicted"/>
<comment type="caution">
    <text evidence="3">The sequence shown here is derived from an EMBL/GenBank/DDBJ whole genome shotgun (WGS) entry which is preliminary data.</text>
</comment>
<evidence type="ECO:0000256" key="2">
    <source>
        <dbReference type="SAM" id="SignalP"/>
    </source>
</evidence>
<dbReference type="Proteomes" id="UP001054857">
    <property type="component" value="Unassembled WGS sequence"/>
</dbReference>
<evidence type="ECO:0000313" key="4">
    <source>
        <dbReference type="Proteomes" id="UP001054857"/>
    </source>
</evidence>